<dbReference type="EMBL" id="SEOQ01000079">
    <property type="protein sequence ID" value="TFY70848.1"/>
    <property type="molecule type" value="Genomic_DNA"/>
</dbReference>
<reference evidence="1 2" key="1">
    <citation type="submission" date="2019-02" db="EMBL/GenBank/DDBJ databases">
        <title>Genome sequencing of the rare red list fungi Dentipellis fragilis.</title>
        <authorList>
            <person name="Buettner E."/>
            <person name="Kellner H."/>
        </authorList>
    </citation>
    <scope>NUCLEOTIDE SEQUENCE [LARGE SCALE GENOMIC DNA]</scope>
    <source>
        <strain evidence="1 2">DSM 105465</strain>
    </source>
</reference>
<proteinExistence type="predicted"/>
<organism evidence="1 2">
    <name type="scientific">Dentipellis fragilis</name>
    <dbReference type="NCBI Taxonomy" id="205917"/>
    <lineage>
        <taxon>Eukaryota</taxon>
        <taxon>Fungi</taxon>
        <taxon>Dikarya</taxon>
        <taxon>Basidiomycota</taxon>
        <taxon>Agaricomycotina</taxon>
        <taxon>Agaricomycetes</taxon>
        <taxon>Russulales</taxon>
        <taxon>Hericiaceae</taxon>
        <taxon>Dentipellis</taxon>
    </lineage>
</organism>
<dbReference type="Proteomes" id="UP000298327">
    <property type="component" value="Unassembled WGS sequence"/>
</dbReference>
<gene>
    <name evidence="1" type="ORF">EVG20_g2147</name>
</gene>
<keyword evidence="2" id="KW-1185">Reference proteome</keyword>
<sequence>MYKPLHVYANARAKSNAAVLKPKLFHPKATATTITPNHLPHDAYERPRRDYASLSLALLSLSSCPTPQRARLHILLRPLPLALLARILTYRAVAHTSTLAPRELARALWTTLHAHPAQSSIGWDVVWTTIAFAVWARAWAAPVLSALVSIGVVGPAVGVGMGA</sequence>
<evidence type="ECO:0000313" key="2">
    <source>
        <dbReference type="Proteomes" id="UP000298327"/>
    </source>
</evidence>
<dbReference type="OrthoDB" id="2126185at2759"/>
<protein>
    <submittedName>
        <fullName evidence="1">Uncharacterized protein</fullName>
    </submittedName>
</protein>
<dbReference type="AlphaFoldDB" id="A0A4Y9ZAL0"/>
<comment type="caution">
    <text evidence="1">The sequence shown here is derived from an EMBL/GenBank/DDBJ whole genome shotgun (WGS) entry which is preliminary data.</text>
</comment>
<evidence type="ECO:0000313" key="1">
    <source>
        <dbReference type="EMBL" id="TFY70848.1"/>
    </source>
</evidence>
<name>A0A4Y9ZAL0_9AGAM</name>
<accession>A0A4Y9ZAL0</accession>